<gene>
    <name evidence="7" type="primary">fae-hps</name>
    <name evidence="9" type="ORF">Asulf_01087</name>
</gene>
<comment type="catalytic activity">
    <reaction evidence="7">
        <text>D-ribulose 5-phosphate + formaldehyde = D-arabino-hex-3-ulose 6-phosphate</text>
        <dbReference type="Rhea" id="RHEA:25201"/>
        <dbReference type="ChEBI" id="CHEBI:16842"/>
        <dbReference type="ChEBI" id="CHEBI:58121"/>
        <dbReference type="ChEBI" id="CHEBI:58542"/>
        <dbReference type="EC" id="4.1.2.43"/>
    </reaction>
</comment>
<feature type="active site" description="Proton donor" evidence="7">
    <location>
        <position position="16"/>
    </location>
</feature>
<dbReference type="NCBIfam" id="NF009833">
    <property type="entry name" value="PRK13307.1"/>
    <property type="match status" value="1"/>
</dbReference>
<dbReference type="InterPro" id="IPR013785">
    <property type="entry name" value="Aldolase_TIM"/>
</dbReference>
<dbReference type="Gene3D" id="3.20.20.70">
    <property type="entry name" value="Aldolase class I"/>
    <property type="match status" value="1"/>
</dbReference>
<dbReference type="Pfam" id="PF08714">
    <property type="entry name" value="Fae"/>
    <property type="match status" value="1"/>
</dbReference>
<dbReference type="AlphaFoldDB" id="N0BDL4"/>
<feature type="binding site" evidence="7">
    <location>
        <position position="65"/>
    </location>
    <ligand>
        <name>substrate</name>
    </ligand>
</feature>
<dbReference type="PANTHER" id="PTHR35039">
    <property type="entry name" value="3-KETO-L-GULONATE-6-PHOSPHATE DECARBOXYLASE SGBH-RELATED"/>
    <property type="match status" value="1"/>
</dbReference>
<dbReference type="InterPro" id="IPR020568">
    <property type="entry name" value="Ribosomal_Su5_D2-typ_SF"/>
</dbReference>
<comment type="pathway">
    <text evidence="7">Carbohydrate biosynthesis; D-ribose 5-phosphate biosynthesis.</text>
</comment>
<dbReference type="GO" id="GO:0004590">
    <property type="term" value="F:orotidine-5'-phosphate decarboxylase activity"/>
    <property type="evidence" value="ECO:0007669"/>
    <property type="project" value="InterPro"/>
</dbReference>
<dbReference type="Proteomes" id="UP000013307">
    <property type="component" value="Chromosome"/>
</dbReference>
<comment type="function">
    <text evidence="5 7">Catalyzes the condensation of formaldehyde with tetrahydromethanopterin (H(4)MPT) to 5,10-methylenetetrahydromethanopterin.</text>
</comment>
<feature type="binding site" evidence="7">
    <location>
        <position position="47"/>
    </location>
    <ligand>
        <name>substrate</name>
    </ligand>
</feature>
<protein>
    <recommendedName>
        <fullName evidence="7">Bifunctional enzyme Fae/Hps</fullName>
    </recommendedName>
    <domain>
        <recommendedName>
            <fullName evidence="7">5,6,7,8-tetrahydromethanopterin hydro-lyase</fullName>
            <ecNumber evidence="7">4.2.1.147</ecNumber>
        </recommendedName>
        <alternativeName>
            <fullName evidence="7">Formaldehyde-activating enzyme</fullName>
            <shortName evidence="7">Fae</shortName>
        </alternativeName>
    </domain>
    <domain>
        <recommendedName>
            <fullName evidence="7">3-hexulose-6-phosphate synthase</fullName>
            <shortName evidence="7">HPS</shortName>
            <ecNumber evidence="7">4.1.2.43</ecNumber>
        </recommendedName>
        <alternativeName>
            <fullName evidence="7">D-arabino-3-hexulose-6-phosphate formaldehyde lyase</fullName>
        </alternativeName>
    </domain>
</protein>
<sequence>MRVGEALIGEGFEVAHIDLIIGERDGPAGIAFANSISQLSMGHTPLLAVIRPNLMTKPPAVIVPKVTVKEMDQAELIFGPAQYAVAKAIADAVEEGIIPKEKAEDYVIIVSVFIHPKAKNKDKIFYYNYGATKLALKRAMQNFPDVDTMLYEKDRSAHPFDGRRLTKLWDPPYLQIAIDIPDLEEVRHVLRNIPDSDHIIFEVGTPLVKRYGTEIILELRKEKPKAFFVLDLKTLDTGNLEARMAVNATANAVVISGLAPIPTIAKAIKEARKTGILSVVDMLNVSRPAEVLQKLKEEGMLPDVVELHRAIDVENKEQPPWKFVKEIKDSFDVLVAVAGGLRPENVGEAIGEGADILVVGRSITRARDIEGAVRRFLNFMKPDTDQFRVMTDF</sequence>
<feature type="domain" description="Orotidine 5'-phosphate decarboxylase" evidence="8">
    <location>
        <begin position="173"/>
        <end position="376"/>
    </location>
</feature>
<dbReference type="STRING" id="387631.Asulf_01087"/>
<comment type="similarity">
    <text evidence="7">In the C-terminal section; belongs to the HPS/KGPDC family. HPS subfamily.</text>
</comment>
<dbReference type="SUPFAM" id="SSF54211">
    <property type="entry name" value="Ribosomal protein S5 domain 2-like"/>
    <property type="match status" value="1"/>
</dbReference>
<evidence type="ECO:0000256" key="7">
    <source>
        <dbReference type="HAMAP-Rule" id="MF_01268"/>
    </source>
</evidence>
<evidence type="ECO:0000256" key="1">
    <source>
        <dbReference type="ARBA" id="ARBA00023239"/>
    </source>
</evidence>
<comment type="catalytic activity">
    <reaction evidence="4 7">
        <text>5,6,7,8-tetrahydromethanopterin + formaldehyde = 5,10-methylenetetrahydromethanopterin + H2O</text>
        <dbReference type="Rhea" id="RHEA:24678"/>
        <dbReference type="ChEBI" id="CHEBI:15377"/>
        <dbReference type="ChEBI" id="CHEBI:16842"/>
        <dbReference type="ChEBI" id="CHEBI:57818"/>
        <dbReference type="ChEBI" id="CHEBI:58103"/>
        <dbReference type="EC" id="4.2.1.147"/>
    </reaction>
</comment>
<dbReference type="GO" id="GO:0019854">
    <property type="term" value="P:L-ascorbic acid catabolic process"/>
    <property type="evidence" value="ECO:0007669"/>
    <property type="project" value="TreeGrafter"/>
</dbReference>
<organism evidence="9 10">
    <name type="scientific">Archaeoglobus sulfaticallidus PM70-1</name>
    <dbReference type="NCBI Taxonomy" id="387631"/>
    <lineage>
        <taxon>Archaea</taxon>
        <taxon>Methanobacteriati</taxon>
        <taxon>Methanobacteriota</taxon>
        <taxon>Archaeoglobi</taxon>
        <taxon>Archaeoglobales</taxon>
        <taxon>Archaeoglobaceae</taxon>
        <taxon>Archaeoglobus</taxon>
    </lineage>
</organism>
<keyword evidence="3 7" id="KW-0119">Carbohydrate metabolism</keyword>
<evidence type="ECO:0000256" key="6">
    <source>
        <dbReference type="ARBA" id="ARBA00061519"/>
    </source>
</evidence>
<dbReference type="GO" id="GO:0043801">
    <property type="term" value="F:hexulose-6-phosphate synthase activity"/>
    <property type="evidence" value="ECO:0007669"/>
    <property type="project" value="UniProtKB-UniRule"/>
</dbReference>
<evidence type="ECO:0000256" key="2">
    <source>
        <dbReference type="ARBA" id="ARBA00023268"/>
    </source>
</evidence>
<keyword evidence="10" id="KW-1185">Reference proteome</keyword>
<dbReference type="NCBIfam" id="TIGR03126">
    <property type="entry name" value="one_C_fae"/>
    <property type="match status" value="1"/>
</dbReference>
<dbReference type="InterPro" id="IPR014826">
    <property type="entry name" value="HCHO-activating_enzyme"/>
</dbReference>
<proteinExistence type="inferred from homology"/>
<feature type="binding site" evidence="7">
    <location>
        <position position="18"/>
    </location>
    <ligand>
        <name>substrate</name>
    </ligand>
</feature>
<comment type="similarity">
    <text evidence="6">Belongs to the formaldehyde-activating enzyme family.</text>
</comment>
<dbReference type="KEGG" id="ast:Asulf_01087"/>
<feature type="binding site" evidence="7">
    <location>
        <position position="67"/>
    </location>
    <ligand>
        <name>substrate</name>
    </ligand>
</feature>
<dbReference type="FunFam" id="3.30.230.60:FF:000001">
    <property type="entry name" value="5,6,7,8-tetrahydromethanopterin hydro-lyase"/>
    <property type="match status" value="1"/>
</dbReference>
<feature type="region of interest" description="3-hexulose-6-phosphate synthase" evidence="7">
    <location>
        <begin position="161"/>
        <end position="393"/>
    </location>
</feature>
<evidence type="ECO:0000256" key="5">
    <source>
        <dbReference type="ARBA" id="ARBA00056998"/>
    </source>
</evidence>
<name>N0BDL4_9EURY</name>
<dbReference type="EC" id="4.2.1.147" evidence="7"/>
<dbReference type="GO" id="GO:0016836">
    <property type="term" value="F:hydro-lyase activity"/>
    <property type="evidence" value="ECO:0007669"/>
    <property type="project" value="UniProtKB-UniRule"/>
</dbReference>
<dbReference type="SUPFAM" id="SSF51366">
    <property type="entry name" value="Ribulose-phoshate binding barrel"/>
    <property type="match status" value="1"/>
</dbReference>
<comment type="similarity">
    <text evidence="7">In the N-terminal section; belongs to the formaldehyde-activating enzyme family.</text>
</comment>
<dbReference type="Pfam" id="PF00215">
    <property type="entry name" value="OMPdecase"/>
    <property type="match status" value="1"/>
</dbReference>
<dbReference type="InterPro" id="IPR037075">
    <property type="entry name" value="HCHO-activating_enzyme_sf"/>
</dbReference>
<accession>N0BDL4</accession>
<dbReference type="GO" id="GO:0006207">
    <property type="term" value="P:'de novo' pyrimidine nucleobase biosynthetic process"/>
    <property type="evidence" value="ECO:0007669"/>
    <property type="project" value="InterPro"/>
</dbReference>
<feature type="region of interest" description="Formaldehyde-activating enzyme" evidence="7">
    <location>
        <begin position="1"/>
        <end position="160"/>
    </location>
</feature>
<dbReference type="HOGENOM" id="CLU_701335_0_0_2"/>
<dbReference type="InterPro" id="IPR001754">
    <property type="entry name" value="OMPdeCOase_dom"/>
</dbReference>
<dbReference type="InterPro" id="IPR041710">
    <property type="entry name" value="HPS/KGPDC"/>
</dbReference>
<dbReference type="UniPathway" id="UPA00293"/>
<evidence type="ECO:0000313" key="10">
    <source>
        <dbReference type="Proteomes" id="UP000013307"/>
    </source>
</evidence>
<reference evidence="9 10" key="1">
    <citation type="journal article" date="2013" name="Genome Announc.">
        <title>Complete Genome Sequence of the Thermophilic and Facultatively Chemolithoautotrophic Sulfate Reducer Archaeoglobus sulfaticallidus Strain PM70-1T.</title>
        <authorList>
            <person name="Stokke R."/>
            <person name="Hocking W.P."/>
            <person name="Steinsbu B.O."/>
            <person name="Steen I.H."/>
        </authorList>
    </citation>
    <scope>NUCLEOTIDE SEQUENCE [LARGE SCALE GENOMIC DNA]</scope>
    <source>
        <strain evidence="9">PM70-1</strain>
    </source>
</reference>
<dbReference type="CDD" id="cd04726">
    <property type="entry name" value="KGPDC_HPS"/>
    <property type="match status" value="1"/>
</dbReference>
<evidence type="ECO:0000313" key="9">
    <source>
        <dbReference type="EMBL" id="AGK61088.1"/>
    </source>
</evidence>
<evidence type="ECO:0000259" key="8">
    <source>
        <dbReference type="SMART" id="SM00934"/>
    </source>
</evidence>
<dbReference type="PANTHER" id="PTHR35039:SF3">
    <property type="entry name" value="3-KETO-L-GULONATE-6-PHOSPHATE DECARBOXYLASE SGBH-RELATED"/>
    <property type="match status" value="1"/>
</dbReference>
<keyword evidence="1 7" id="KW-0456">Lyase</keyword>
<evidence type="ECO:0000256" key="4">
    <source>
        <dbReference type="ARBA" id="ARBA00052457"/>
    </source>
</evidence>
<dbReference type="GO" id="GO:0016051">
    <property type="term" value="P:carbohydrate biosynthetic process"/>
    <property type="evidence" value="ECO:0007669"/>
    <property type="project" value="UniProtKB-UniRule"/>
</dbReference>
<dbReference type="HAMAP" id="MF_01268">
    <property type="entry name" value="Fae_Hps"/>
    <property type="match status" value="1"/>
</dbReference>
<dbReference type="GO" id="GO:0016840">
    <property type="term" value="F:carbon-nitrogen lyase activity"/>
    <property type="evidence" value="ECO:0007669"/>
    <property type="project" value="InterPro"/>
</dbReference>
<dbReference type="EC" id="4.1.2.43" evidence="7"/>
<evidence type="ECO:0000256" key="3">
    <source>
        <dbReference type="ARBA" id="ARBA00023277"/>
    </source>
</evidence>
<dbReference type="SMART" id="SM00934">
    <property type="entry name" value="OMPdecase"/>
    <property type="match status" value="1"/>
</dbReference>
<keyword evidence="2 7" id="KW-0511">Multifunctional enzyme</keyword>
<feature type="binding site" evidence="7">
    <location>
        <position position="82"/>
    </location>
    <ligand>
        <name>substrate</name>
    </ligand>
</feature>
<dbReference type="EMBL" id="CP005290">
    <property type="protein sequence ID" value="AGK61088.1"/>
    <property type="molecule type" value="Genomic_DNA"/>
</dbReference>
<comment type="function">
    <text evidence="7">Catalyzes the reversible formation of ribulose-5-phosphate and formaldehyde from 3-hexulose-6-phosphate.</text>
</comment>
<dbReference type="InterPro" id="IPR011060">
    <property type="entry name" value="RibuloseP-bd_barrel"/>
</dbReference>
<dbReference type="Gene3D" id="3.30.230.60">
    <property type="entry name" value="Formaldehyde-activating enzyme"/>
    <property type="match status" value="1"/>
</dbReference>
<dbReference type="InterPro" id="IPR020868">
    <property type="entry name" value="Fae/Hps"/>
</dbReference>
<dbReference type="GO" id="GO:0033982">
    <property type="term" value="F:3-dehydro-L-gulonate-6-phosphate decarboxylase activity"/>
    <property type="evidence" value="ECO:0007669"/>
    <property type="project" value="TreeGrafter"/>
</dbReference>
<dbReference type="eggNOG" id="arCOG00103">
    <property type="taxonomic scope" value="Archaea"/>
</dbReference>